<organism evidence="9">
    <name type="scientific">Drosophila rhopaloa</name>
    <name type="common">Fruit fly</name>
    <dbReference type="NCBI Taxonomy" id="1041015"/>
    <lineage>
        <taxon>Eukaryota</taxon>
        <taxon>Metazoa</taxon>
        <taxon>Ecdysozoa</taxon>
        <taxon>Arthropoda</taxon>
        <taxon>Hexapoda</taxon>
        <taxon>Insecta</taxon>
        <taxon>Pterygota</taxon>
        <taxon>Neoptera</taxon>
        <taxon>Endopterygota</taxon>
        <taxon>Diptera</taxon>
        <taxon>Brachycera</taxon>
        <taxon>Muscomorpha</taxon>
        <taxon>Ephydroidea</taxon>
        <taxon>Drosophilidae</taxon>
        <taxon>Drosophila</taxon>
        <taxon>Sophophora</taxon>
    </lineage>
</organism>
<dbReference type="EnsemblMetazoa" id="XM_017124248.1">
    <property type="protein sequence ID" value="XP_016979737.1"/>
    <property type="gene ID" value="LOC108045066"/>
</dbReference>
<dbReference type="GO" id="GO:0030719">
    <property type="term" value="P:P granule organization"/>
    <property type="evidence" value="ECO:0007669"/>
    <property type="project" value="TreeGrafter"/>
</dbReference>
<name>A0A6P4ENQ7_DRORH</name>
<feature type="domain" description="HTH OST-type" evidence="6">
    <location>
        <begin position="6"/>
        <end position="82"/>
    </location>
</feature>
<dbReference type="RefSeq" id="XP_016979737.1">
    <property type="nucleotide sequence ID" value="XM_017124248.1"/>
</dbReference>
<evidence type="ECO:0000256" key="1">
    <source>
        <dbReference type="ARBA" id="ARBA00004496"/>
    </source>
</evidence>
<dbReference type="PROSITE" id="PS51644">
    <property type="entry name" value="HTH_OST"/>
    <property type="match status" value="1"/>
</dbReference>
<accession>A0A6P4ENQ7</accession>
<feature type="region of interest" description="Disordered" evidence="5">
    <location>
        <begin position="89"/>
        <end position="108"/>
    </location>
</feature>
<dbReference type="PANTHER" id="PTHR22948">
    <property type="entry name" value="TUDOR DOMAIN CONTAINING PROTEIN"/>
    <property type="match status" value="1"/>
</dbReference>
<dbReference type="CDD" id="cd09972">
    <property type="entry name" value="LOTUS_TDRD_OSKAR"/>
    <property type="match status" value="1"/>
</dbReference>
<evidence type="ECO:0000259" key="6">
    <source>
        <dbReference type="PROSITE" id="PS51644"/>
    </source>
</evidence>
<evidence type="ECO:0000256" key="3">
    <source>
        <dbReference type="ARBA" id="ARBA00022737"/>
    </source>
</evidence>
<dbReference type="InterPro" id="IPR035437">
    <property type="entry name" value="SNase_OB-fold_sf"/>
</dbReference>
<keyword evidence="3" id="KW-0677">Repeat</keyword>
<keyword evidence="4" id="KW-0221">Differentiation</keyword>
<dbReference type="Gene3D" id="3.30.420.610">
    <property type="entry name" value="LOTUS domain-like"/>
    <property type="match status" value="1"/>
</dbReference>
<keyword evidence="2" id="KW-0963">Cytoplasm</keyword>
<dbReference type="OMA" id="LAFITQW"/>
<dbReference type="GeneID" id="108045066"/>
<dbReference type="Pfam" id="PF00567">
    <property type="entry name" value="TUDOR"/>
    <property type="match status" value="1"/>
</dbReference>
<evidence type="ECO:0000313" key="9">
    <source>
        <dbReference type="RefSeq" id="XP_016979737.1"/>
    </source>
</evidence>
<dbReference type="InterPro" id="IPR025605">
    <property type="entry name" value="OST-HTH/LOTUS_dom"/>
</dbReference>
<proteinExistence type="predicted"/>
<dbReference type="CDD" id="cd20379">
    <property type="entry name" value="Tudor_dTUD-like"/>
    <property type="match status" value="1"/>
</dbReference>
<evidence type="ECO:0000256" key="2">
    <source>
        <dbReference type="ARBA" id="ARBA00022490"/>
    </source>
</evidence>
<dbReference type="InterPro" id="IPR002999">
    <property type="entry name" value="Tudor"/>
</dbReference>
<dbReference type="PANTHER" id="PTHR22948:SF29">
    <property type="entry name" value="FI02030P-RELATED"/>
    <property type="match status" value="1"/>
</dbReference>
<dbReference type="Gene3D" id="2.40.50.90">
    <property type="match status" value="1"/>
</dbReference>
<dbReference type="InterPro" id="IPR050621">
    <property type="entry name" value="Tudor_domain_containing"/>
</dbReference>
<dbReference type="SUPFAM" id="SSF63748">
    <property type="entry name" value="Tudor/PWWP/MBT"/>
    <property type="match status" value="1"/>
</dbReference>
<dbReference type="AlphaFoldDB" id="A0A6P4ENQ7"/>
<gene>
    <name evidence="9" type="primary">LOC108045066</name>
    <name evidence="7" type="synonym">108045066</name>
</gene>
<dbReference type="Proteomes" id="UP001652680">
    <property type="component" value="Unassembled WGS sequence"/>
</dbReference>
<dbReference type="Pfam" id="PF12872">
    <property type="entry name" value="OST-HTH"/>
    <property type="match status" value="1"/>
</dbReference>
<evidence type="ECO:0000313" key="8">
    <source>
        <dbReference type="Proteomes" id="UP001652680"/>
    </source>
</evidence>
<dbReference type="InterPro" id="IPR041966">
    <property type="entry name" value="LOTUS-like"/>
</dbReference>
<dbReference type="GO" id="GO:0034587">
    <property type="term" value="P:piRNA processing"/>
    <property type="evidence" value="ECO:0007669"/>
    <property type="project" value="TreeGrafter"/>
</dbReference>
<reference evidence="9" key="2">
    <citation type="submission" date="2025-04" db="UniProtKB">
        <authorList>
            <consortium name="RefSeq"/>
        </authorList>
    </citation>
    <scope>IDENTIFICATION</scope>
</reference>
<keyword evidence="4" id="KW-0744">Spermatogenesis</keyword>
<dbReference type="OrthoDB" id="10034606at2759"/>
<evidence type="ECO:0000256" key="4">
    <source>
        <dbReference type="ARBA" id="ARBA00022871"/>
    </source>
</evidence>
<comment type="subcellular location">
    <subcellularLocation>
        <location evidence="1">Cytoplasm</location>
    </subcellularLocation>
</comment>
<dbReference type="GO" id="GO:0043186">
    <property type="term" value="C:P granule"/>
    <property type="evidence" value="ECO:0007669"/>
    <property type="project" value="TreeGrafter"/>
</dbReference>
<dbReference type="Gene3D" id="2.30.30.140">
    <property type="match status" value="1"/>
</dbReference>
<keyword evidence="8" id="KW-1185">Reference proteome</keyword>
<dbReference type="GO" id="GO:0007283">
    <property type="term" value="P:spermatogenesis"/>
    <property type="evidence" value="ECO:0007669"/>
    <property type="project" value="UniProtKB-KW"/>
</dbReference>
<evidence type="ECO:0000313" key="7">
    <source>
        <dbReference type="EnsemblMetazoa" id="XP_016979737.1"/>
    </source>
</evidence>
<dbReference type="CTD" id="36590"/>
<reference evidence="8" key="1">
    <citation type="journal article" date="2021" name="Elife">
        <title>Highly contiguous assemblies of 101 drosophilid genomes.</title>
        <authorList>
            <person name="Kim B.Y."/>
            <person name="Wang J.R."/>
            <person name="Miller D.E."/>
            <person name="Barmina O."/>
            <person name="Delaney E."/>
            <person name="Thompson A."/>
            <person name="Comeault A.A."/>
            <person name="Peede D."/>
            <person name="D'Agostino E.R."/>
            <person name="Pelaez J."/>
            <person name="Aguilar J.M."/>
            <person name="Haji D."/>
            <person name="Matsunaga T."/>
            <person name="Armstrong E.E."/>
            <person name="Zych M."/>
            <person name="Ogawa Y."/>
            <person name="Stamenkovic-Radak M."/>
            <person name="Jelic M."/>
            <person name="Veselinovic M.S."/>
            <person name="Tanaskovic M."/>
            <person name="Eric P."/>
            <person name="Gao J.J."/>
            <person name="Katoh T.K."/>
            <person name="Toda M.J."/>
            <person name="Watabe H."/>
            <person name="Watada M."/>
            <person name="Davis J.S."/>
            <person name="Moyle L.C."/>
            <person name="Manoli G."/>
            <person name="Bertolini E."/>
            <person name="Kostal V."/>
            <person name="Hawley R.S."/>
            <person name="Takahashi A."/>
            <person name="Jones C.D."/>
            <person name="Price D.K."/>
            <person name="Whiteman N."/>
            <person name="Kopp A."/>
            <person name="Matute D.R."/>
            <person name="Petrov D.A."/>
        </authorList>
    </citation>
    <scope>NUCLEOTIDE SEQUENCE [LARGE SCALE GENOMIC DNA]</scope>
</reference>
<reference evidence="7" key="3">
    <citation type="submission" date="2025-05" db="UniProtKB">
        <authorList>
            <consortium name="EnsemblMetazoa"/>
        </authorList>
    </citation>
    <scope>IDENTIFICATION</scope>
</reference>
<sequence>MDDHGVLSLVKKVVHSLVVSSPGRMTIEKLMRDYRSEEGCTLPHHKLGFNDAESFLRSIPDTVKVIGHGPVASVTAVTTAKSAHIQQLVQCQRKPSNRSRNRPNHKPKYCYASERSNLIFINESIRKTNARKMQNRTYQRPKDLNIPVSYPNYTRLMYPVHTPVVYNNINAMICAAQQQVLFNYYQLQYYHYLLSLIYPYPCSQNTPNPQPKYSSNPQQQTLPKIIPKLKEVKLTNPEPLEVQGQAKKSFQPQDILRPTPELKQASLTQKLEKETKEMKEAFENLSVDVDSSGYHDYEEYEIFESDEEQFAKDPFGSRERVHAPQTAVVIGDSSEKDVAVALELEPVTQPQPDLLSKPTIQEDIAKPLELQEPFLNYESSDDGDEENAVPGYAVDDRVLGVDYPKDSVRCDFKLPVRDITDVVQLEQRMEVQLVKVDNPHSFTFWVYNEEFNDYRALSCNMQMFYEGLDSDKYTMPLCLITTGHLCVVRSNISSVWERAQVLGHRPNNIKKTIEVELIDTGVIMCVSHKEVKFLMKEFAILPAQCLVGRLAFITQWKSPAWCAEAVNFFYRMVSYRRLYAKVEAINNNTAYLVLVDPDSKAPNINLNKSLIDSGLVRRCISA</sequence>
<evidence type="ECO:0000256" key="5">
    <source>
        <dbReference type="SAM" id="MobiDB-lite"/>
    </source>
</evidence>
<protein>
    <submittedName>
        <fullName evidence="9">Uncharacterized protein LOC108045066 isoform X1</fullName>
    </submittedName>
</protein>
<feature type="compositionally biased region" description="Basic residues" evidence="5">
    <location>
        <begin position="95"/>
        <end position="108"/>
    </location>
</feature>